<dbReference type="GO" id="GO:0046872">
    <property type="term" value="F:metal ion binding"/>
    <property type="evidence" value="ECO:0007669"/>
    <property type="project" value="UniProtKB-KW"/>
</dbReference>
<gene>
    <name evidence="5" type="ORF">IFO71_20040</name>
</gene>
<dbReference type="InterPro" id="IPR008707">
    <property type="entry name" value="B-propeller_PilY1"/>
</dbReference>
<accession>A0AAW3ZPK0</accession>
<comment type="caution">
    <text evidence="5">The sequence shown here is derived from an EMBL/GenBank/DDBJ whole genome shotgun (WGS) entry which is preliminary data.</text>
</comment>
<evidence type="ECO:0000313" key="5">
    <source>
        <dbReference type="EMBL" id="MBD8528046.1"/>
    </source>
</evidence>
<reference evidence="5 6" key="1">
    <citation type="submission" date="2020-09" db="EMBL/GenBank/DDBJ databases">
        <title>Pseudoxanthomonas sp. CAU 1598 isolated from sand of Yaerae Beach.</title>
        <authorList>
            <person name="Kim W."/>
        </authorList>
    </citation>
    <scope>NUCLEOTIDE SEQUENCE [LARGE SCALE GENOMIC DNA]</scope>
    <source>
        <strain evidence="5 6">CAU 1598</strain>
    </source>
</reference>
<keyword evidence="2" id="KW-0106">Calcium</keyword>
<keyword evidence="1" id="KW-0479">Metal-binding</keyword>
<evidence type="ECO:0000256" key="1">
    <source>
        <dbReference type="ARBA" id="ARBA00022723"/>
    </source>
</evidence>
<protein>
    <recommendedName>
        <fullName evidence="4">PilY1 beta-propeller domain-containing protein</fullName>
    </recommendedName>
</protein>
<keyword evidence="3" id="KW-0732">Signal</keyword>
<dbReference type="Proteomes" id="UP000613768">
    <property type="component" value="Unassembled WGS sequence"/>
</dbReference>
<evidence type="ECO:0000256" key="2">
    <source>
        <dbReference type="ARBA" id="ARBA00022837"/>
    </source>
</evidence>
<name>A0AAW3ZPK0_9GAMM</name>
<proteinExistence type="predicted"/>
<evidence type="ECO:0000256" key="3">
    <source>
        <dbReference type="SAM" id="SignalP"/>
    </source>
</evidence>
<dbReference type="Pfam" id="PF05567">
    <property type="entry name" value="T4P_PilY1"/>
    <property type="match status" value="1"/>
</dbReference>
<organism evidence="5 6">
    <name type="scientific">Pseudomarimonas arenosa</name>
    <dbReference type="NCBI Taxonomy" id="2774145"/>
    <lineage>
        <taxon>Bacteria</taxon>
        <taxon>Pseudomonadati</taxon>
        <taxon>Pseudomonadota</taxon>
        <taxon>Gammaproteobacteria</taxon>
        <taxon>Lysobacterales</taxon>
        <taxon>Lysobacteraceae</taxon>
        <taxon>Pseudomarimonas</taxon>
    </lineage>
</organism>
<dbReference type="RefSeq" id="WP_192031466.1">
    <property type="nucleotide sequence ID" value="NZ_JACYTR010000078.1"/>
</dbReference>
<dbReference type="EMBL" id="JACYTR010000078">
    <property type="protein sequence ID" value="MBD8528046.1"/>
    <property type="molecule type" value="Genomic_DNA"/>
</dbReference>
<feature type="domain" description="PilY1 beta-propeller" evidence="4">
    <location>
        <begin position="885"/>
        <end position="1231"/>
    </location>
</feature>
<evidence type="ECO:0000313" key="6">
    <source>
        <dbReference type="Proteomes" id="UP000613768"/>
    </source>
</evidence>
<sequence>MRKSYVQSVLFVSIATLAAGLASPAQAALNLADKPLYLGTTIKPAFIMAIDDSGSMNWEVLSPNQDGELVWGRDTSGSEWGFFRNDGTLRSTSNNNSASDNWLELFPYANRFTHRRPIPPIPAFGFARSPEFNAGYYNPAVRYEPWKNFDGSDWDSMDSAAKWSNMKVDARADTSFAPTAPALDANLRFDLTTDIYDRIDDGLDNDVFQIDTSLNTGDVLRPNWQIRNQTDSNQTCSTNLGNLVFPRSGGGYTTLSSTYVLTGSCTTVRVRKRDVTNPEIDSNSQAFEVATGMVIPAGTTYFAENVCGGFGTTFNTLGEWTTLTSDLTVNAACNIAFKYYAPTYYLTTPTSPDGNIAPTAFVNQPGGPRSTTSPGNGTLYRYEIKPTNYATFAQYQAAMTNFANFFTYYRSRNLAMVAALTRSLNDVRFMRIGQFQINDTNYSSQYNTTLQNNIVMHEMADFTDSTSVAGRKRLYNQMIKLEANGSTPNAWAVAAMADQFTKTSGTNISGPPVQSVCQFNAGMLFTDGYHNQNRPTSFGNVDNTTPYFGVDPLKDNNSNTLADIAAHYYRTNIRPDLTAGLVPVVPGCAAATPNPRLDCNRNLHMNLYGITLGATGAQFGVNYLQDPNTLEITPDVYTAGNAPSWPGFANDSRSSVDDLWHATLNSRGQYINATSPDRITQAMNAIIESINNSARRSAGTAASGARRAVGFTAYVPEFDPNSWTGDLKAYTLQPDGMLGSVVWSAVDELPDPADREIYITKRNSGNTAFELKELNLSNLGTSDTQRRALLGLTDAQFTSGGEFNGRTMAEVVNWVRGDAAREGNAPGLFRQRLLRNADGTTEHRPIGDILGSQPEVLGRGTEGWSVLPTNEGGRVNFAGEFVAADTPGTYANFVGEVKLKRKPAIFVSSNAGMVHGFDASINETNSGKEIFAIMPNSVLSKTGALMGRNYAHQFSADGSPRLADACIGPAQGVAACGWKTVLVSGMGTGGRSVIALDVTDPVVGFNEDNFLWEYSSATGDNGTADPDMGFVINRPRVFLGEDRKWYAAFGNGVNSDNHRAYVYIVNLKTGKLARKIPLGTAGSAADPNGAVNVAIVNGDGDKDRSFDEEQTPYDDTMYVNDFHGRLWKLDLSSQNPADWAVAFGGNPMYTPEALDTAERADKRQFVTGGIDIAGHPLRGNMVFFGTGRYLAVGDQNIAAIPQVQSFYAIWDDPQANQAIGFTGRGSLIGQSITGAETVDLNNDGIFEVFRTTSSNPVPYTGTGAKRGWYFDIYQPGVGGFRSSERVIGVPRVVGGSVIFTTFQPIGSECNPGGKNFLYGLSAVTGAKSLSVPGCAACGGVDLNPTGQAAPPTPEPPIVVDPGFAGVPPANPGDPTPGNQRDCLPGTPGCDRTLPLNATLNARQCTAQMSVLLSTGLTPFQGIPCGRQAWRQLR</sequence>
<keyword evidence="6" id="KW-1185">Reference proteome</keyword>
<evidence type="ECO:0000259" key="4">
    <source>
        <dbReference type="Pfam" id="PF05567"/>
    </source>
</evidence>
<feature type="signal peptide" evidence="3">
    <location>
        <begin position="1"/>
        <end position="27"/>
    </location>
</feature>
<feature type="chain" id="PRO_5043677563" description="PilY1 beta-propeller domain-containing protein" evidence="3">
    <location>
        <begin position="28"/>
        <end position="1433"/>
    </location>
</feature>